<dbReference type="Pfam" id="PF15977">
    <property type="entry name" value="HTH_46"/>
    <property type="match status" value="1"/>
</dbReference>
<organism evidence="2 3">
    <name type="scientific">[Enterobacter] lignolyticus</name>
    <dbReference type="NCBI Taxonomy" id="1334193"/>
    <lineage>
        <taxon>Bacteria</taxon>
        <taxon>Pseudomonadati</taxon>
        <taxon>Pseudomonadota</taxon>
        <taxon>Gammaproteobacteria</taxon>
        <taxon>Enterobacterales</taxon>
        <taxon>Enterobacteriaceae</taxon>
        <taxon>Pluralibacter</taxon>
    </lineage>
</organism>
<dbReference type="InterPro" id="IPR041687">
    <property type="entry name" value="HTH_46"/>
</dbReference>
<reference evidence="3" key="1">
    <citation type="submission" date="2015-10" db="EMBL/GenBank/DDBJ databases">
        <title>Complete Genome Sequencing of Klebsiella sp. strain G5.</title>
        <authorList>
            <person name="Chan K.-G."/>
            <person name="Chen J.-W."/>
        </authorList>
    </citation>
    <scope>NUCLEOTIDE SEQUENCE [LARGE SCALE GENOMIC DNA]</scope>
    <source>
        <strain evidence="3">G5</strain>
    </source>
</reference>
<dbReference type="EMBL" id="CP012871">
    <property type="protein sequence ID" value="ALR78158.1"/>
    <property type="molecule type" value="Genomic_DNA"/>
</dbReference>
<proteinExistence type="predicted"/>
<dbReference type="Proteomes" id="UP000069162">
    <property type="component" value="Chromosome"/>
</dbReference>
<dbReference type="InterPro" id="IPR014710">
    <property type="entry name" value="RmlC-like_jellyroll"/>
</dbReference>
<protein>
    <submittedName>
        <fullName evidence="2">Cytoplasmic protein</fullName>
    </submittedName>
</protein>
<evidence type="ECO:0000259" key="1">
    <source>
        <dbReference type="Pfam" id="PF15977"/>
    </source>
</evidence>
<dbReference type="OMA" id="HFLIAET"/>
<accession>A0A806X8A2</accession>
<dbReference type="OrthoDB" id="6504476at2"/>
<name>A0A806X8A2_9ENTR</name>
<feature type="domain" description="IprA winged helix-turn-helix" evidence="1">
    <location>
        <begin position="162"/>
        <end position="229"/>
    </location>
</feature>
<evidence type="ECO:0000313" key="2">
    <source>
        <dbReference type="EMBL" id="ALR78158.1"/>
    </source>
</evidence>
<dbReference type="AlphaFoldDB" id="A0A806X8A2"/>
<gene>
    <name evidence="2" type="ORF">AO703_18305</name>
</gene>
<sequence length="232" mass="26324">MDFHTINDVNGDVMHAFTFAQQTRPLSAQQVLFNALTPVSQPFFIAAGETYQFSPDRESAGIVLLSTGIGSVCHKENHLYISSAFAPTVLGLIDGYSLYYNVPARPQHYFYAETDCEGYFVPLNKFVEIADEQNLWHDVARILAHRLIVMSAREQELVGVDSYLKVRSLILELWTYPEEYRKGINVVSFIQRRTGLSRSRTMTFLSELRKGGYITIVRGKLTSVDQKLPVAY</sequence>
<dbReference type="Gene3D" id="2.60.120.10">
    <property type="entry name" value="Jelly Rolls"/>
    <property type="match status" value="1"/>
</dbReference>
<dbReference type="KEGG" id="kle:AO703_18305"/>
<evidence type="ECO:0000313" key="3">
    <source>
        <dbReference type="Proteomes" id="UP000069162"/>
    </source>
</evidence>
<dbReference type="RefSeq" id="WP_013364657.1">
    <property type="nucleotide sequence ID" value="NZ_CP012871.1"/>
</dbReference>